<evidence type="ECO:0000313" key="3">
    <source>
        <dbReference type="Proteomes" id="UP000290365"/>
    </source>
</evidence>
<dbReference type="InterPro" id="IPR009061">
    <property type="entry name" value="DNA-bd_dom_put_sf"/>
</dbReference>
<name>A0A4P6JS02_KTERU</name>
<dbReference type="Pfam" id="PF12728">
    <property type="entry name" value="HTH_17"/>
    <property type="match status" value="1"/>
</dbReference>
<organism evidence="2 3">
    <name type="scientific">Ktedonosporobacter rubrisoli</name>
    <dbReference type="NCBI Taxonomy" id="2509675"/>
    <lineage>
        <taxon>Bacteria</taxon>
        <taxon>Bacillati</taxon>
        <taxon>Chloroflexota</taxon>
        <taxon>Ktedonobacteria</taxon>
        <taxon>Ktedonobacterales</taxon>
        <taxon>Ktedonosporobacteraceae</taxon>
        <taxon>Ktedonosporobacter</taxon>
    </lineage>
</organism>
<gene>
    <name evidence="2" type="ORF">EPA93_19990</name>
</gene>
<dbReference type="InterPro" id="IPR041657">
    <property type="entry name" value="HTH_17"/>
</dbReference>
<keyword evidence="2" id="KW-0238">DNA-binding</keyword>
<dbReference type="KEGG" id="kbs:EPA93_19990"/>
<dbReference type="SUPFAM" id="SSF46955">
    <property type="entry name" value="Putative DNA-binding domain"/>
    <property type="match status" value="1"/>
</dbReference>
<dbReference type="OrthoDB" id="1366685at2"/>
<dbReference type="AlphaFoldDB" id="A0A4P6JS02"/>
<dbReference type="Proteomes" id="UP000290365">
    <property type="component" value="Chromosome"/>
</dbReference>
<dbReference type="RefSeq" id="WP_129889207.1">
    <property type="nucleotide sequence ID" value="NZ_CP035758.1"/>
</dbReference>
<proteinExistence type="predicted"/>
<dbReference type="GO" id="GO:0003677">
    <property type="term" value="F:DNA binding"/>
    <property type="evidence" value="ECO:0007669"/>
    <property type="project" value="UniProtKB-KW"/>
</dbReference>
<evidence type="ECO:0000313" key="2">
    <source>
        <dbReference type="EMBL" id="QBD78154.1"/>
    </source>
</evidence>
<evidence type="ECO:0000259" key="1">
    <source>
        <dbReference type="Pfam" id="PF12728"/>
    </source>
</evidence>
<dbReference type="EMBL" id="CP035758">
    <property type="protein sequence ID" value="QBD78154.1"/>
    <property type="molecule type" value="Genomic_DNA"/>
</dbReference>
<reference evidence="2 3" key="1">
    <citation type="submission" date="2019-01" db="EMBL/GenBank/DDBJ databases">
        <title>Ktedonosporobacter rubrisoli SCAWS-G2.</title>
        <authorList>
            <person name="Huang Y."/>
            <person name="Yan B."/>
        </authorList>
    </citation>
    <scope>NUCLEOTIDE SEQUENCE [LARGE SCALE GENOMIC DNA]</scope>
    <source>
        <strain evidence="2 3">SCAWS-G2</strain>
    </source>
</reference>
<protein>
    <submittedName>
        <fullName evidence="2">DNA-binding protein</fullName>
    </submittedName>
</protein>
<feature type="domain" description="Helix-turn-helix" evidence="1">
    <location>
        <begin position="13"/>
        <end position="58"/>
    </location>
</feature>
<accession>A0A4P6JS02</accession>
<keyword evidence="3" id="KW-1185">Reference proteome</keyword>
<sequence>MSDEVILPEIQEYVSVKDAAKMLGLAYRTVHEYVSEGRIKAKRFSDVILIPIEEVKKFKPNIAGKPRTTVPQWRIPPEENTLFQTSIEVQLRSGKQAELRKRLDEIRRKKEHSFPGTIARYIVNSKLQPQRVEIELIWRSSIASDEAARQQALEAFKARLKDVLDWETASYDEGDVLMHA</sequence>